<evidence type="ECO:0000256" key="3">
    <source>
        <dbReference type="ARBA" id="ARBA00022452"/>
    </source>
</evidence>
<feature type="domain" description="Bacterial surface antigen (D15)" evidence="9">
    <location>
        <begin position="210"/>
        <end position="524"/>
    </location>
</feature>
<evidence type="ECO:0000256" key="5">
    <source>
        <dbReference type="ARBA" id="ARBA00022805"/>
    </source>
</evidence>
<dbReference type="AlphaFoldDB" id="A0AAD4X4K1"/>
<evidence type="ECO:0000313" key="11">
    <source>
        <dbReference type="Proteomes" id="UP001202328"/>
    </source>
</evidence>
<dbReference type="Pfam" id="PF01103">
    <property type="entry name" value="Omp85"/>
    <property type="match status" value="1"/>
</dbReference>
<keyword evidence="3" id="KW-1134">Transmembrane beta strand</keyword>
<dbReference type="FunFam" id="2.40.160.50:FF:000005">
    <property type="entry name" value="Outer membrane OMP85 family protein"/>
    <property type="match status" value="1"/>
</dbReference>
<keyword evidence="5" id="KW-1002">Plastid outer membrane</keyword>
<dbReference type="InterPro" id="IPR000184">
    <property type="entry name" value="Bac_surfAg_D15"/>
</dbReference>
<evidence type="ECO:0000313" key="10">
    <source>
        <dbReference type="EMBL" id="KAI3836797.1"/>
    </source>
</evidence>
<dbReference type="Gene3D" id="2.40.160.50">
    <property type="entry name" value="membrane protein fhac: a member of the omp85/tpsb transporter family"/>
    <property type="match status" value="1"/>
</dbReference>
<evidence type="ECO:0000256" key="1">
    <source>
        <dbReference type="ARBA" id="ARBA00004374"/>
    </source>
</evidence>
<reference evidence="10" key="1">
    <citation type="submission" date="2022-04" db="EMBL/GenBank/DDBJ databases">
        <title>A functionally conserved STORR gene fusion in Papaver species that diverged 16.8 million years ago.</title>
        <authorList>
            <person name="Catania T."/>
        </authorList>
    </citation>
    <scope>NUCLEOTIDE SEQUENCE</scope>
    <source>
        <strain evidence="10">S-188037</strain>
    </source>
</reference>
<dbReference type="EMBL" id="JAJJMB010017633">
    <property type="protein sequence ID" value="KAI3836797.1"/>
    <property type="molecule type" value="Genomic_DNA"/>
</dbReference>
<name>A0AAD4X4K1_9MAGN</name>
<accession>A0AAD4X4K1</accession>
<organism evidence="10 11">
    <name type="scientific">Papaver atlanticum</name>
    <dbReference type="NCBI Taxonomy" id="357466"/>
    <lineage>
        <taxon>Eukaryota</taxon>
        <taxon>Viridiplantae</taxon>
        <taxon>Streptophyta</taxon>
        <taxon>Embryophyta</taxon>
        <taxon>Tracheophyta</taxon>
        <taxon>Spermatophyta</taxon>
        <taxon>Magnoliopsida</taxon>
        <taxon>Ranunculales</taxon>
        <taxon>Papaveraceae</taxon>
        <taxon>Papaveroideae</taxon>
        <taxon>Papaver</taxon>
    </lineage>
</organism>
<dbReference type="GO" id="GO:0005741">
    <property type="term" value="C:mitochondrial outer membrane"/>
    <property type="evidence" value="ECO:0007669"/>
    <property type="project" value="UniProtKB-SubCell"/>
</dbReference>
<keyword evidence="4" id="KW-0812">Transmembrane</keyword>
<feature type="region of interest" description="Disordered" evidence="8">
    <location>
        <begin position="1"/>
        <end position="47"/>
    </location>
</feature>
<dbReference type="FunFam" id="3.10.20.310:FF:000016">
    <property type="entry name" value="Outer membrane OMP85 family protein"/>
    <property type="match status" value="1"/>
</dbReference>
<protein>
    <recommendedName>
        <fullName evidence="9">Bacterial surface antigen (D15) domain-containing protein</fullName>
    </recommendedName>
</protein>
<dbReference type="PANTHER" id="PTHR12815:SF18">
    <property type="entry name" value="SORTING AND ASSEMBLY MACHINERY COMPONENT 50 HOMOLOG"/>
    <property type="match status" value="1"/>
</dbReference>
<proteinExistence type="inferred from homology"/>
<evidence type="ECO:0000256" key="4">
    <source>
        <dbReference type="ARBA" id="ARBA00022692"/>
    </source>
</evidence>
<keyword evidence="5" id="KW-0934">Plastid</keyword>
<evidence type="ECO:0000256" key="8">
    <source>
        <dbReference type="SAM" id="MobiDB-lite"/>
    </source>
</evidence>
<comment type="similarity">
    <text evidence="2">Belongs to the SAM50/omp85 family.</text>
</comment>
<evidence type="ECO:0000256" key="7">
    <source>
        <dbReference type="ARBA" id="ARBA00024013"/>
    </source>
</evidence>
<sequence>MANSLEEDTLIEDSENDDDDTIDNDEDDDDDTEEEFFEEEDDDDENQVEDLLSMESRIRYERHLLGNLVRRLSTETVTLKVHDVVIKGNKKTNYLLLESEIKALKDATTMQELLAIATVVNSRLQRFDIFDSVRITFDTGPPELPGTTNVVVEVGEPKNPFVGEFGVFSKPEAKTWSLEGSAKLKNLFGYGDIWDGSWAFWWDQTAEISSGVSLPRFKGINTPLTARISLLSQDWMKLSSYKDQLLGLSVGLISSMHHDLAYNLTWRSLADPSQSSFKSIRSQLGHSLLSSLKHTYKFDQRDSPVWPTSGYAFQSTTQVCGLAPDSRSSRFLRQECDVRFALPLGFYNAALNFGVSAGLIVPWGSGFWNTTPLMSERYFFGGNSSPVCKLGGPATLVGFKTRGLGPSEPQSVAVGKSNDDSLYALGGNIAVTAFADLSFDLPLRVLREAGIHGHLFACAGKLSKATVEEFKGFSFQRIGESMRSSAGVGIVVPTKLFRMEVNYCYILKQLEHDRGKTGVQFSFSSPK</sequence>
<gene>
    <name evidence="10" type="ORF">MKW98_005130</name>
</gene>
<dbReference type="PANTHER" id="PTHR12815">
    <property type="entry name" value="SORTING AND ASSEMBLY MACHINERY SAMM50 PROTEIN FAMILY MEMBER"/>
    <property type="match status" value="1"/>
</dbReference>
<keyword evidence="11" id="KW-1185">Reference proteome</keyword>
<evidence type="ECO:0000256" key="6">
    <source>
        <dbReference type="ARBA" id="ARBA00023136"/>
    </source>
</evidence>
<keyword evidence="6" id="KW-0472">Membrane</keyword>
<evidence type="ECO:0000259" key="9">
    <source>
        <dbReference type="Pfam" id="PF01103"/>
    </source>
</evidence>
<dbReference type="GO" id="GO:0009707">
    <property type="term" value="C:chloroplast outer membrane"/>
    <property type="evidence" value="ECO:0007669"/>
    <property type="project" value="UniProtKB-SubCell"/>
</dbReference>
<dbReference type="Proteomes" id="UP001202328">
    <property type="component" value="Unassembled WGS sequence"/>
</dbReference>
<comment type="subcellular location">
    <subcellularLocation>
        <location evidence="1">Mitochondrion outer membrane</location>
        <topology evidence="1">Multi-pass membrane protein</topology>
    </subcellularLocation>
    <subcellularLocation>
        <location evidence="7">Plastid</location>
        <location evidence="7">Chloroplast outer membrane</location>
    </subcellularLocation>
</comment>
<evidence type="ECO:0000256" key="2">
    <source>
        <dbReference type="ARBA" id="ARBA00010913"/>
    </source>
</evidence>
<dbReference type="InterPro" id="IPR039910">
    <property type="entry name" value="D15-like"/>
</dbReference>
<comment type="caution">
    <text evidence="10">The sequence shown here is derived from an EMBL/GenBank/DDBJ whole genome shotgun (WGS) entry which is preliminary data.</text>
</comment>